<dbReference type="AlphaFoldDB" id="A0A2V1EAT5"/>
<reference evidence="2 3" key="1">
    <citation type="journal article" date="2018" name="Sci. Rep.">
        <title>Comparative genomics provides insights into the lifestyle and reveals functional heterogeneity of dark septate endophytic fungi.</title>
        <authorList>
            <person name="Knapp D.G."/>
            <person name="Nemeth J.B."/>
            <person name="Barry K."/>
            <person name="Hainaut M."/>
            <person name="Henrissat B."/>
            <person name="Johnson J."/>
            <person name="Kuo A."/>
            <person name="Lim J.H.P."/>
            <person name="Lipzen A."/>
            <person name="Nolan M."/>
            <person name="Ohm R.A."/>
            <person name="Tamas L."/>
            <person name="Grigoriev I.V."/>
            <person name="Spatafora J.W."/>
            <person name="Nagy L.G."/>
            <person name="Kovacs G.M."/>
        </authorList>
    </citation>
    <scope>NUCLEOTIDE SEQUENCE [LARGE SCALE GENOMIC DNA]</scope>
    <source>
        <strain evidence="2 3">DSE2036</strain>
    </source>
</reference>
<feature type="region of interest" description="Disordered" evidence="1">
    <location>
        <begin position="94"/>
        <end position="113"/>
    </location>
</feature>
<dbReference type="EMBL" id="KZ805303">
    <property type="protein sequence ID" value="PVI07643.1"/>
    <property type="molecule type" value="Genomic_DNA"/>
</dbReference>
<sequence length="333" mass="36733">MFIVTLGLGRASCFPLSTTKSNPLALNQFSPHRRTRGVNMQDGSTATTISRWLDQIHIAGLDNEGPCGKHEANSFQGNGVCRTKTPTPPFTPIRKSQLAHPHAGISPTDTNFSDDKIFDSPIFPRASVPLSPSHPLLNTDYADTDVSSVGETDDNDDRVKGGNNGTNNEVSPSLKSYDPPSSVATVDQAVIPINQSPPKAPPSTSNLIYLVSCLQCVMKDLPCSRTAPACHRCIRNGQGKMCLLQRRRTVDEMFEEDHVYNRTPMLINLKEETGTVWERKMGLQERLLEEWKEKEDRRNWVYPATSGESRVEWRAHPGEGKGKIAVVANKALG</sequence>
<evidence type="ECO:0008006" key="4">
    <source>
        <dbReference type="Google" id="ProtNLM"/>
    </source>
</evidence>
<accession>A0A2V1EAT5</accession>
<dbReference type="GO" id="GO:0008270">
    <property type="term" value="F:zinc ion binding"/>
    <property type="evidence" value="ECO:0007669"/>
    <property type="project" value="InterPro"/>
</dbReference>
<dbReference type="OrthoDB" id="3932796at2759"/>
<evidence type="ECO:0000313" key="2">
    <source>
        <dbReference type="EMBL" id="PVI07643.1"/>
    </source>
</evidence>
<dbReference type="GO" id="GO:0000981">
    <property type="term" value="F:DNA-binding transcription factor activity, RNA polymerase II-specific"/>
    <property type="evidence" value="ECO:0007669"/>
    <property type="project" value="InterPro"/>
</dbReference>
<gene>
    <name evidence="2" type="ORF">DM02DRAFT_286110</name>
</gene>
<name>A0A2V1EAT5_9PLEO</name>
<dbReference type="Proteomes" id="UP000244855">
    <property type="component" value="Unassembled WGS sequence"/>
</dbReference>
<proteinExistence type="predicted"/>
<evidence type="ECO:0000256" key="1">
    <source>
        <dbReference type="SAM" id="MobiDB-lite"/>
    </source>
</evidence>
<dbReference type="InterPro" id="IPR036864">
    <property type="entry name" value="Zn2-C6_fun-type_DNA-bd_sf"/>
</dbReference>
<feature type="region of interest" description="Disordered" evidence="1">
    <location>
        <begin position="128"/>
        <end position="181"/>
    </location>
</feature>
<dbReference type="SUPFAM" id="SSF57701">
    <property type="entry name" value="Zn2/Cys6 DNA-binding domain"/>
    <property type="match status" value="1"/>
</dbReference>
<evidence type="ECO:0000313" key="3">
    <source>
        <dbReference type="Proteomes" id="UP000244855"/>
    </source>
</evidence>
<keyword evidence="3" id="KW-1185">Reference proteome</keyword>
<protein>
    <recommendedName>
        <fullName evidence="4">Zn(2)-C6 fungal-type domain-containing protein</fullName>
    </recommendedName>
</protein>
<feature type="compositionally biased region" description="Polar residues" evidence="1">
    <location>
        <begin position="165"/>
        <end position="174"/>
    </location>
</feature>
<organism evidence="2 3">
    <name type="scientific">Periconia macrospinosa</name>
    <dbReference type="NCBI Taxonomy" id="97972"/>
    <lineage>
        <taxon>Eukaryota</taxon>
        <taxon>Fungi</taxon>
        <taxon>Dikarya</taxon>
        <taxon>Ascomycota</taxon>
        <taxon>Pezizomycotina</taxon>
        <taxon>Dothideomycetes</taxon>
        <taxon>Pleosporomycetidae</taxon>
        <taxon>Pleosporales</taxon>
        <taxon>Massarineae</taxon>
        <taxon>Periconiaceae</taxon>
        <taxon>Periconia</taxon>
    </lineage>
</organism>